<protein>
    <submittedName>
        <fullName evidence="2">Uncharacterized protein</fullName>
    </submittedName>
</protein>
<reference evidence="2 3" key="1">
    <citation type="submission" date="2024-01" db="EMBL/GenBank/DDBJ databases">
        <title>The genomes of 5 underutilized Papilionoideae crops provide insights into root nodulation and disease resistanc.</title>
        <authorList>
            <person name="Yuan L."/>
        </authorList>
    </citation>
    <scope>NUCLEOTIDE SEQUENCE [LARGE SCALE GENOMIC DNA]</scope>
    <source>
        <strain evidence="2">ZHUSHIDOU_FW_LH</strain>
        <tissue evidence="2">Leaf</tissue>
    </source>
</reference>
<gene>
    <name evidence="2" type="ORF">RIF29_00629</name>
</gene>
<organism evidence="2 3">
    <name type="scientific">Crotalaria pallida</name>
    <name type="common">Smooth rattlebox</name>
    <name type="synonym">Crotalaria striata</name>
    <dbReference type="NCBI Taxonomy" id="3830"/>
    <lineage>
        <taxon>Eukaryota</taxon>
        <taxon>Viridiplantae</taxon>
        <taxon>Streptophyta</taxon>
        <taxon>Embryophyta</taxon>
        <taxon>Tracheophyta</taxon>
        <taxon>Spermatophyta</taxon>
        <taxon>Magnoliopsida</taxon>
        <taxon>eudicotyledons</taxon>
        <taxon>Gunneridae</taxon>
        <taxon>Pentapetalae</taxon>
        <taxon>rosids</taxon>
        <taxon>fabids</taxon>
        <taxon>Fabales</taxon>
        <taxon>Fabaceae</taxon>
        <taxon>Papilionoideae</taxon>
        <taxon>50 kb inversion clade</taxon>
        <taxon>genistoids sensu lato</taxon>
        <taxon>core genistoids</taxon>
        <taxon>Crotalarieae</taxon>
        <taxon>Crotalaria</taxon>
    </lineage>
</organism>
<evidence type="ECO:0000313" key="2">
    <source>
        <dbReference type="EMBL" id="KAK7287357.1"/>
    </source>
</evidence>
<feature type="region of interest" description="Disordered" evidence="1">
    <location>
        <begin position="1"/>
        <end position="23"/>
    </location>
</feature>
<accession>A0AAN9P745</accession>
<comment type="caution">
    <text evidence="2">The sequence shown here is derived from an EMBL/GenBank/DDBJ whole genome shotgun (WGS) entry which is preliminary data.</text>
</comment>
<name>A0AAN9P745_CROPI</name>
<dbReference type="EMBL" id="JAYWIO010000001">
    <property type="protein sequence ID" value="KAK7287357.1"/>
    <property type="molecule type" value="Genomic_DNA"/>
</dbReference>
<keyword evidence="3" id="KW-1185">Reference proteome</keyword>
<dbReference type="Proteomes" id="UP001372338">
    <property type="component" value="Unassembled WGS sequence"/>
</dbReference>
<feature type="compositionally biased region" description="Basic and acidic residues" evidence="1">
    <location>
        <begin position="8"/>
        <end position="23"/>
    </location>
</feature>
<evidence type="ECO:0000313" key="3">
    <source>
        <dbReference type="Proteomes" id="UP001372338"/>
    </source>
</evidence>
<sequence>MMAREKKKTNPQEETKSNNEDTYHKKWWNLEKEDVLKPPRLMEIGEVQNPVEDPSHKWDQGIGPQTFALGLLTNRSENKEEVYL</sequence>
<proteinExistence type="predicted"/>
<evidence type="ECO:0000256" key="1">
    <source>
        <dbReference type="SAM" id="MobiDB-lite"/>
    </source>
</evidence>
<dbReference type="AlphaFoldDB" id="A0AAN9P745"/>